<proteinExistence type="predicted"/>
<evidence type="ECO:0000313" key="1">
    <source>
        <dbReference type="EMBL" id="PCG09418.1"/>
    </source>
</evidence>
<evidence type="ECO:0000313" key="2">
    <source>
        <dbReference type="Proteomes" id="UP000218784"/>
    </source>
</evidence>
<gene>
    <name evidence="1" type="ORF">COA17_05870</name>
</gene>
<organism evidence="1 2">
    <name type="scientific">Sphingomonas ginsenosidimutans</name>
    <dbReference type="NCBI Taxonomy" id="862134"/>
    <lineage>
        <taxon>Bacteria</taxon>
        <taxon>Pseudomonadati</taxon>
        <taxon>Pseudomonadota</taxon>
        <taxon>Alphaproteobacteria</taxon>
        <taxon>Sphingomonadales</taxon>
        <taxon>Sphingomonadaceae</taxon>
        <taxon>Sphingomonas</taxon>
    </lineage>
</organism>
<dbReference type="EMBL" id="NWVD01000002">
    <property type="protein sequence ID" value="PCG09418.1"/>
    <property type="molecule type" value="Genomic_DNA"/>
</dbReference>
<comment type="caution">
    <text evidence="1">The sequence shown here is derived from an EMBL/GenBank/DDBJ whole genome shotgun (WGS) entry which is preliminary data.</text>
</comment>
<keyword evidence="2" id="KW-1185">Reference proteome</keyword>
<name>A0A2A4I0H2_9SPHN</name>
<dbReference type="Proteomes" id="UP000218784">
    <property type="component" value="Unassembled WGS sequence"/>
</dbReference>
<evidence type="ECO:0008006" key="3">
    <source>
        <dbReference type="Google" id="ProtNLM"/>
    </source>
</evidence>
<dbReference type="RefSeq" id="WP_096610937.1">
    <property type="nucleotide sequence ID" value="NZ_NWVD01000002.1"/>
</dbReference>
<protein>
    <recommendedName>
        <fullName evidence="3">STAS/SEC14 domain-containing protein</fullName>
    </recommendedName>
</protein>
<dbReference type="AlphaFoldDB" id="A0A2A4I0H2"/>
<accession>A0A2A4I0H2</accession>
<reference evidence="1 2" key="1">
    <citation type="submission" date="2017-09" db="EMBL/GenBank/DDBJ databases">
        <title>Sphingomonas ginsenosidimutans KACC 14949, whole genome shotgun sequence.</title>
        <authorList>
            <person name="Feng G."/>
            <person name="Zhu H."/>
        </authorList>
    </citation>
    <scope>NUCLEOTIDE SEQUENCE [LARGE SCALE GENOMIC DNA]</scope>
    <source>
        <strain evidence="1 2">KACC 14949</strain>
    </source>
</reference>
<sequence length="124" mass="13631">MYKIVVDRTHTLIRLDVTGMLTAAVADQLAGDMIARVMEAQLESYVLIIDISRCPVQSQDIIGLIGGHLTKMKRARGVAIVTGSTLVRVQLRRIFDQPFTRFVATHAEALDWLLAAKEPAALCA</sequence>